<organism evidence="1">
    <name type="scientific">marine metagenome</name>
    <dbReference type="NCBI Taxonomy" id="408172"/>
    <lineage>
        <taxon>unclassified sequences</taxon>
        <taxon>metagenomes</taxon>
        <taxon>ecological metagenomes</taxon>
    </lineage>
</organism>
<reference evidence="1" key="1">
    <citation type="submission" date="2018-05" db="EMBL/GenBank/DDBJ databases">
        <authorList>
            <person name="Lanie J.A."/>
            <person name="Ng W.-L."/>
            <person name="Kazmierczak K.M."/>
            <person name="Andrzejewski T.M."/>
            <person name="Davidsen T.M."/>
            <person name="Wayne K.J."/>
            <person name="Tettelin H."/>
            <person name="Glass J.I."/>
            <person name="Rusch D."/>
            <person name="Podicherti R."/>
            <person name="Tsui H.-C.T."/>
            <person name="Winkler M.E."/>
        </authorList>
    </citation>
    <scope>NUCLEOTIDE SEQUENCE</scope>
</reference>
<proteinExistence type="predicted"/>
<evidence type="ECO:0000313" key="1">
    <source>
        <dbReference type="EMBL" id="SVA81601.1"/>
    </source>
</evidence>
<dbReference type="AlphaFoldDB" id="A0A381YY80"/>
<accession>A0A381YY80</accession>
<dbReference type="EMBL" id="UINC01019286">
    <property type="protein sequence ID" value="SVA81601.1"/>
    <property type="molecule type" value="Genomic_DNA"/>
</dbReference>
<name>A0A381YY80_9ZZZZ</name>
<gene>
    <name evidence="1" type="ORF">METZ01_LOCUS134455</name>
</gene>
<protein>
    <submittedName>
        <fullName evidence="1">Uncharacterized protein</fullName>
    </submittedName>
</protein>
<sequence length="110" mass="11700">MGRYISTTGTSSAVIVEKSTTYTAKVNERVVANTSGGAWTLTMPANASLLVNDVVQVIDPTGSYGSNNLTVARNGSKIQNLNEDLTMNINNVAITFIYTGTNYGWLMSGT</sequence>